<feature type="region of interest" description="Disordered" evidence="8">
    <location>
        <begin position="334"/>
        <end position="374"/>
    </location>
</feature>
<evidence type="ECO:0000256" key="7">
    <source>
        <dbReference type="RuleBase" id="RU363032"/>
    </source>
</evidence>
<dbReference type="InterPro" id="IPR035906">
    <property type="entry name" value="MetI-like_sf"/>
</dbReference>
<evidence type="ECO:0000313" key="10">
    <source>
        <dbReference type="EMBL" id="SEC26809.1"/>
    </source>
</evidence>
<evidence type="ECO:0000256" key="1">
    <source>
        <dbReference type="ARBA" id="ARBA00004651"/>
    </source>
</evidence>
<evidence type="ECO:0000256" key="5">
    <source>
        <dbReference type="ARBA" id="ARBA00022989"/>
    </source>
</evidence>
<reference evidence="11" key="1">
    <citation type="submission" date="2016-10" db="EMBL/GenBank/DDBJ databases">
        <authorList>
            <person name="Varghese N."/>
            <person name="Submissions S."/>
        </authorList>
    </citation>
    <scope>NUCLEOTIDE SEQUENCE [LARGE SCALE GENOMIC DNA]</scope>
    <source>
        <strain evidence="11">DSM 16089</strain>
    </source>
</reference>
<dbReference type="Gene3D" id="1.10.3720.10">
    <property type="entry name" value="MetI-like"/>
    <property type="match status" value="1"/>
</dbReference>
<feature type="compositionally biased region" description="Low complexity" evidence="8">
    <location>
        <begin position="344"/>
        <end position="364"/>
    </location>
</feature>
<comment type="subcellular location">
    <subcellularLocation>
        <location evidence="1 7">Cell membrane</location>
        <topology evidence="1 7">Multi-pass membrane protein</topology>
    </subcellularLocation>
</comment>
<evidence type="ECO:0000256" key="3">
    <source>
        <dbReference type="ARBA" id="ARBA00022475"/>
    </source>
</evidence>
<dbReference type="PROSITE" id="PS50928">
    <property type="entry name" value="ABC_TM1"/>
    <property type="match status" value="1"/>
</dbReference>
<evidence type="ECO:0000256" key="8">
    <source>
        <dbReference type="SAM" id="MobiDB-lite"/>
    </source>
</evidence>
<dbReference type="GO" id="GO:0055085">
    <property type="term" value="P:transmembrane transport"/>
    <property type="evidence" value="ECO:0007669"/>
    <property type="project" value="InterPro"/>
</dbReference>
<name>A0A1H4R4G3_9MICO</name>
<feature type="transmembrane region" description="Helical" evidence="7">
    <location>
        <begin position="108"/>
        <end position="127"/>
    </location>
</feature>
<feature type="region of interest" description="Disordered" evidence="8">
    <location>
        <begin position="1"/>
        <end position="25"/>
    </location>
</feature>
<evidence type="ECO:0000256" key="2">
    <source>
        <dbReference type="ARBA" id="ARBA00022448"/>
    </source>
</evidence>
<accession>A0A1H4R4G3</accession>
<keyword evidence="3" id="KW-1003">Cell membrane</keyword>
<proteinExistence type="inferred from homology"/>
<dbReference type="RefSeq" id="WP_060927610.1">
    <property type="nucleotide sequence ID" value="NZ_FNSQ01000005.1"/>
</dbReference>
<dbReference type="CDD" id="cd06261">
    <property type="entry name" value="TM_PBP2"/>
    <property type="match status" value="1"/>
</dbReference>
<gene>
    <name evidence="10" type="ORF">SAMN04489807_3289</name>
</gene>
<dbReference type="InterPro" id="IPR051393">
    <property type="entry name" value="ABC_transporter_permease"/>
</dbReference>
<dbReference type="PANTHER" id="PTHR30193:SF37">
    <property type="entry name" value="INNER MEMBRANE ABC TRANSPORTER PERMEASE PROTEIN YCJO"/>
    <property type="match status" value="1"/>
</dbReference>
<protein>
    <submittedName>
        <fullName evidence="10">Cellobiose ABC transporter membrane protein</fullName>
    </submittedName>
</protein>
<dbReference type="GO" id="GO:0005886">
    <property type="term" value="C:plasma membrane"/>
    <property type="evidence" value="ECO:0007669"/>
    <property type="project" value="UniProtKB-SubCell"/>
</dbReference>
<dbReference type="SUPFAM" id="SSF160964">
    <property type="entry name" value="MalF N-terminal region-like"/>
    <property type="match status" value="1"/>
</dbReference>
<feature type="transmembrane region" description="Helical" evidence="7">
    <location>
        <begin position="242"/>
        <end position="262"/>
    </location>
</feature>
<keyword evidence="6 7" id="KW-0472">Membrane</keyword>
<dbReference type="SUPFAM" id="SSF161098">
    <property type="entry name" value="MetI-like"/>
    <property type="match status" value="1"/>
</dbReference>
<feature type="compositionally biased region" description="Polar residues" evidence="8">
    <location>
        <begin position="365"/>
        <end position="374"/>
    </location>
</feature>
<feature type="domain" description="ABC transmembrane type-1" evidence="9">
    <location>
        <begin position="102"/>
        <end position="320"/>
    </location>
</feature>
<keyword evidence="4 7" id="KW-0812">Transmembrane</keyword>
<dbReference type="EMBL" id="FNSQ01000005">
    <property type="protein sequence ID" value="SEC26809.1"/>
    <property type="molecule type" value="Genomic_DNA"/>
</dbReference>
<keyword evidence="2 7" id="KW-0813">Transport</keyword>
<feature type="transmembrane region" description="Helical" evidence="7">
    <location>
        <begin position="139"/>
        <end position="160"/>
    </location>
</feature>
<evidence type="ECO:0000259" key="9">
    <source>
        <dbReference type="PROSITE" id="PS50928"/>
    </source>
</evidence>
<feature type="transmembrane region" description="Helical" evidence="7">
    <location>
        <begin position="190"/>
        <end position="211"/>
    </location>
</feature>
<feature type="transmembrane region" description="Helical" evidence="7">
    <location>
        <begin position="45"/>
        <end position="71"/>
    </location>
</feature>
<feature type="transmembrane region" description="Helical" evidence="7">
    <location>
        <begin position="302"/>
        <end position="323"/>
    </location>
</feature>
<dbReference type="Proteomes" id="UP000183750">
    <property type="component" value="Unassembled WGS sequence"/>
</dbReference>
<dbReference type="AlphaFoldDB" id="A0A1H4R4G3"/>
<evidence type="ECO:0000313" key="11">
    <source>
        <dbReference type="Proteomes" id="UP000183750"/>
    </source>
</evidence>
<evidence type="ECO:0000256" key="6">
    <source>
        <dbReference type="ARBA" id="ARBA00023136"/>
    </source>
</evidence>
<dbReference type="OrthoDB" id="4319190at2"/>
<keyword evidence="5 7" id="KW-1133">Transmembrane helix</keyword>
<sequence length="374" mass="40899">MTLTHERSETTVASSKRAKTATADAASRRPWRHRLSRFDQNASPYFYISPFFLLFGLFGLFPLIYTVWVAVHEWDLLRGEGEFIGLGNFAAILADSMFWNSIFNTLSIFLLSAVPQLAVALFIAYLLDRGLRAPTFWRMSVLIPFVVTPVAIAIIFSSIFNEADGLANNLLNLVGIADQQWKEDTALSHIAIAVMVNFRWTGYNALILLAAMQAVPRDLYESAALDGAGAARRFFSITIPTIRPTLIFVIITATIGGLQIFAEPRLFDVSSAGGIGGSDRQFQTTVLFLWDLAFFRRDLGQASAVAILLFVLIVGIGLINFLISQRISTGDAPKSRAARRRARSATTGSATTGSATDTSAAGRTIATTTEENAR</sequence>
<keyword evidence="11" id="KW-1185">Reference proteome</keyword>
<dbReference type="PANTHER" id="PTHR30193">
    <property type="entry name" value="ABC TRANSPORTER PERMEASE PROTEIN"/>
    <property type="match status" value="1"/>
</dbReference>
<dbReference type="InterPro" id="IPR000515">
    <property type="entry name" value="MetI-like"/>
</dbReference>
<organism evidence="10 11">
    <name type="scientific">Microbacterium hydrocarbonoxydans</name>
    <dbReference type="NCBI Taxonomy" id="273678"/>
    <lineage>
        <taxon>Bacteria</taxon>
        <taxon>Bacillati</taxon>
        <taxon>Actinomycetota</taxon>
        <taxon>Actinomycetes</taxon>
        <taxon>Micrococcales</taxon>
        <taxon>Microbacteriaceae</taxon>
        <taxon>Microbacterium</taxon>
    </lineage>
</organism>
<comment type="similarity">
    <text evidence="7">Belongs to the binding-protein-dependent transport system permease family.</text>
</comment>
<dbReference type="Pfam" id="PF00528">
    <property type="entry name" value="BPD_transp_1"/>
    <property type="match status" value="1"/>
</dbReference>
<evidence type="ECO:0000256" key="4">
    <source>
        <dbReference type="ARBA" id="ARBA00022692"/>
    </source>
</evidence>